<dbReference type="PANTHER" id="PTHR47706">
    <property type="entry name" value="NMRA-LIKE FAMILY PROTEIN"/>
    <property type="match status" value="1"/>
</dbReference>
<dbReference type="Proteomes" id="UP000190339">
    <property type="component" value="Unassembled WGS sequence"/>
</dbReference>
<dbReference type="InterPro" id="IPR036291">
    <property type="entry name" value="NAD(P)-bd_dom_sf"/>
</dbReference>
<protein>
    <submittedName>
        <fullName evidence="4">Uncharacterized conserved protein YbjT, contains NAD(P)-binding and DUF2867 domains</fullName>
    </submittedName>
</protein>
<dbReference type="STRING" id="561365.SAMN05660866_01100"/>
<dbReference type="RefSeq" id="WP_079511612.1">
    <property type="nucleotide sequence ID" value="NZ_FUYL01000003.1"/>
</dbReference>
<evidence type="ECO:0000259" key="3">
    <source>
        <dbReference type="Pfam" id="PF05368"/>
    </source>
</evidence>
<evidence type="ECO:0000313" key="5">
    <source>
        <dbReference type="Proteomes" id="UP000190339"/>
    </source>
</evidence>
<keyword evidence="2" id="KW-0560">Oxidoreductase</keyword>
<dbReference type="InterPro" id="IPR051609">
    <property type="entry name" value="NmrA/Isoflavone_reductase-like"/>
</dbReference>
<dbReference type="EMBL" id="FUYL01000003">
    <property type="protein sequence ID" value="SKB38017.1"/>
    <property type="molecule type" value="Genomic_DNA"/>
</dbReference>
<keyword evidence="5" id="KW-1185">Reference proteome</keyword>
<dbReference type="Gene3D" id="3.90.25.10">
    <property type="entry name" value="UDP-galactose 4-epimerase, domain 1"/>
    <property type="match status" value="1"/>
</dbReference>
<gene>
    <name evidence="4" type="ORF">SAMN05660866_01100</name>
</gene>
<accession>A0A1T5AT37</accession>
<dbReference type="Pfam" id="PF05368">
    <property type="entry name" value="NmrA"/>
    <property type="match status" value="1"/>
</dbReference>
<dbReference type="Gene3D" id="3.40.50.720">
    <property type="entry name" value="NAD(P)-binding Rossmann-like Domain"/>
    <property type="match status" value="1"/>
</dbReference>
<reference evidence="5" key="1">
    <citation type="submission" date="2017-02" db="EMBL/GenBank/DDBJ databases">
        <authorList>
            <person name="Varghese N."/>
            <person name="Submissions S."/>
        </authorList>
    </citation>
    <scope>NUCLEOTIDE SEQUENCE [LARGE SCALE GENOMIC DNA]</scope>
    <source>
        <strain evidence="5">DSM 23546</strain>
    </source>
</reference>
<name>A0A1T5AT37_9FLAO</name>
<organism evidence="4 5">
    <name type="scientific">Maribacter arcticus</name>
    <dbReference type="NCBI Taxonomy" id="561365"/>
    <lineage>
        <taxon>Bacteria</taxon>
        <taxon>Pseudomonadati</taxon>
        <taxon>Bacteroidota</taxon>
        <taxon>Flavobacteriia</taxon>
        <taxon>Flavobacteriales</taxon>
        <taxon>Flavobacteriaceae</taxon>
        <taxon>Maribacter</taxon>
    </lineage>
</organism>
<dbReference type="SUPFAM" id="SSF51735">
    <property type="entry name" value="NAD(P)-binding Rossmann-fold domains"/>
    <property type="match status" value="1"/>
</dbReference>
<dbReference type="OrthoDB" id="319724at2"/>
<dbReference type="GO" id="GO:0016491">
    <property type="term" value="F:oxidoreductase activity"/>
    <property type="evidence" value="ECO:0007669"/>
    <property type="project" value="UniProtKB-KW"/>
</dbReference>
<evidence type="ECO:0000256" key="2">
    <source>
        <dbReference type="ARBA" id="ARBA00023002"/>
    </source>
</evidence>
<dbReference type="InterPro" id="IPR008030">
    <property type="entry name" value="NmrA-like"/>
</dbReference>
<feature type="domain" description="NmrA-like" evidence="3">
    <location>
        <begin position="3"/>
        <end position="228"/>
    </location>
</feature>
<evidence type="ECO:0000313" key="4">
    <source>
        <dbReference type="EMBL" id="SKB38017.1"/>
    </source>
</evidence>
<keyword evidence="1" id="KW-0521">NADP</keyword>
<sequence length="300" mass="33702">MNKKIIVVAGGTGNLGGRIVKALLDKGTEVRVLVRSTSDNEKISHLKRMGAKIIPLDMTNEQEISSACSGASCVVSALAGLEDVVIETQKTLLDGAILAGVPRFIPSDYSLDFTKFTHGENRNLDFRRTFHQYLDSTSISATTIFNGAFMDMLTNEIPMIIFKKKLVLYWGNADHKMGFTTLDDTATFTANVALDESTPRYLRIAGDQISPREIREVMNELSGQKFRLLRTGSLRLLSLLIKITKIIAPGKTEIYPAWQGMQYMRNMMDKRATLQNTDNNRYQDIKWKSVKYLLSKHEIV</sequence>
<evidence type="ECO:0000256" key="1">
    <source>
        <dbReference type="ARBA" id="ARBA00022857"/>
    </source>
</evidence>
<proteinExistence type="predicted"/>
<dbReference type="AlphaFoldDB" id="A0A1T5AT37"/>
<dbReference type="PANTHER" id="PTHR47706:SF1">
    <property type="entry name" value="CIPA-LIKE, PUTATIVE (AFU_ORTHOLOGUE AFUA_1G12460)-RELATED"/>
    <property type="match status" value="1"/>
</dbReference>